<organism evidence="1 2">
    <name type="scientific">Dendrothele bispora (strain CBS 962.96)</name>
    <dbReference type="NCBI Taxonomy" id="1314807"/>
    <lineage>
        <taxon>Eukaryota</taxon>
        <taxon>Fungi</taxon>
        <taxon>Dikarya</taxon>
        <taxon>Basidiomycota</taxon>
        <taxon>Agaricomycotina</taxon>
        <taxon>Agaricomycetes</taxon>
        <taxon>Agaricomycetidae</taxon>
        <taxon>Agaricales</taxon>
        <taxon>Agaricales incertae sedis</taxon>
        <taxon>Dendrothele</taxon>
    </lineage>
</organism>
<dbReference type="Proteomes" id="UP000297245">
    <property type="component" value="Unassembled WGS sequence"/>
</dbReference>
<dbReference type="EMBL" id="ML179052">
    <property type="protein sequence ID" value="THV04995.1"/>
    <property type="molecule type" value="Genomic_DNA"/>
</dbReference>
<protein>
    <submittedName>
        <fullName evidence="1">Uncharacterized protein</fullName>
    </submittedName>
</protein>
<accession>A0A4S8MPY8</accession>
<name>A0A4S8MPY8_DENBC</name>
<evidence type="ECO:0000313" key="1">
    <source>
        <dbReference type="EMBL" id="THV04995.1"/>
    </source>
</evidence>
<dbReference type="AlphaFoldDB" id="A0A4S8MPY8"/>
<evidence type="ECO:0000313" key="2">
    <source>
        <dbReference type="Proteomes" id="UP000297245"/>
    </source>
</evidence>
<gene>
    <name evidence="1" type="ORF">K435DRAFT_150314</name>
</gene>
<keyword evidence="2" id="KW-1185">Reference proteome</keyword>
<reference evidence="1 2" key="1">
    <citation type="journal article" date="2019" name="Nat. Ecol. Evol.">
        <title>Megaphylogeny resolves global patterns of mushroom evolution.</title>
        <authorList>
            <person name="Varga T."/>
            <person name="Krizsan K."/>
            <person name="Foldi C."/>
            <person name="Dima B."/>
            <person name="Sanchez-Garcia M."/>
            <person name="Sanchez-Ramirez S."/>
            <person name="Szollosi G.J."/>
            <person name="Szarkandi J.G."/>
            <person name="Papp V."/>
            <person name="Albert L."/>
            <person name="Andreopoulos W."/>
            <person name="Angelini C."/>
            <person name="Antonin V."/>
            <person name="Barry K.W."/>
            <person name="Bougher N.L."/>
            <person name="Buchanan P."/>
            <person name="Buyck B."/>
            <person name="Bense V."/>
            <person name="Catcheside P."/>
            <person name="Chovatia M."/>
            <person name="Cooper J."/>
            <person name="Damon W."/>
            <person name="Desjardin D."/>
            <person name="Finy P."/>
            <person name="Geml J."/>
            <person name="Haridas S."/>
            <person name="Hughes K."/>
            <person name="Justo A."/>
            <person name="Karasinski D."/>
            <person name="Kautmanova I."/>
            <person name="Kiss B."/>
            <person name="Kocsube S."/>
            <person name="Kotiranta H."/>
            <person name="LaButti K.M."/>
            <person name="Lechner B.E."/>
            <person name="Liimatainen K."/>
            <person name="Lipzen A."/>
            <person name="Lukacs Z."/>
            <person name="Mihaltcheva S."/>
            <person name="Morgado L.N."/>
            <person name="Niskanen T."/>
            <person name="Noordeloos M.E."/>
            <person name="Ohm R.A."/>
            <person name="Ortiz-Santana B."/>
            <person name="Ovrebo C."/>
            <person name="Racz N."/>
            <person name="Riley R."/>
            <person name="Savchenko A."/>
            <person name="Shiryaev A."/>
            <person name="Soop K."/>
            <person name="Spirin V."/>
            <person name="Szebenyi C."/>
            <person name="Tomsovsky M."/>
            <person name="Tulloss R.E."/>
            <person name="Uehling J."/>
            <person name="Grigoriev I.V."/>
            <person name="Vagvolgyi C."/>
            <person name="Papp T."/>
            <person name="Martin F.M."/>
            <person name="Miettinen O."/>
            <person name="Hibbett D.S."/>
            <person name="Nagy L.G."/>
        </authorList>
    </citation>
    <scope>NUCLEOTIDE SEQUENCE [LARGE SCALE GENOMIC DNA]</scope>
    <source>
        <strain evidence="1 2">CBS 962.96</strain>
    </source>
</reference>
<sequence>MQNIFSALPDSAVLCSSRRLLAAFFACAFSIHTVGVCNSASLKVTKEKVYNVNCRKGKMNAVDGACLTPVDVDYCLLLS</sequence>
<proteinExistence type="predicted"/>